<dbReference type="InterPro" id="IPR019734">
    <property type="entry name" value="TPR_rpt"/>
</dbReference>
<accession>A0AAD4KVH1</accession>
<dbReference type="RefSeq" id="XP_046074432.1">
    <property type="nucleotide sequence ID" value="XM_046218980.1"/>
</dbReference>
<dbReference type="InterPro" id="IPR011990">
    <property type="entry name" value="TPR-like_helical_dom_sf"/>
</dbReference>
<reference evidence="2" key="1">
    <citation type="submission" date="2021-12" db="EMBL/GenBank/DDBJ databases">
        <title>Convergent genome expansion in fungi linked to evolution of root-endophyte symbiosis.</title>
        <authorList>
            <consortium name="DOE Joint Genome Institute"/>
            <person name="Ke Y.-H."/>
            <person name="Bonito G."/>
            <person name="Liao H.-L."/>
            <person name="Looney B."/>
            <person name="Rojas-Flechas A."/>
            <person name="Nash J."/>
            <person name="Hameed K."/>
            <person name="Schadt C."/>
            <person name="Martin F."/>
            <person name="Crous P.W."/>
            <person name="Miettinen O."/>
            <person name="Magnuson J.K."/>
            <person name="Labbe J."/>
            <person name="Jacobson D."/>
            <person name="Doktycz M.J."/>
            <person name="Veneault-Fourrey C."/>
            <person name="Kuo A."/>
            <person name="Mondo S."/>
            <person name="Calhoun S."/>
            <person name="Riley R."/>
            <person name="Ohm R."/>
            <person name="LaButti K."/>
            <person name="Andreopoulos B."/>
            <person name="Pangilinan J."/>
            <person name="Nolan M."/>
            <person name="Tritt A."/>
            <person name="Clum A."/>
            <person name="Lipzen A."/>
            <person name="Daum C."/>
            <person name="Barry K."/>
            <person name="Grigoriev I.V."/>
            <person name="Vilgalys R."/>
        </authorList>
    </citation>
    <scope>NUCLEOTIDE SEQUENCE</scope>
    <source>
        <strain evidence="2">PMI_201</strain>
    </source>
</reference>
<dbReference type="Pfam" id="PF14737">
    <property type="entry name" value="DUF4470"/>
    <property type="match status" value="1"/>
</dbReference>
<dbReference type="InterPro" id="IPR027974">
    <property type="entry name" value="DUF4470"/>
</dbReference>
<dbReference type="GeneID" id="70249267"/>
<proteinExistence type="predicted"/>
<protein>
    <recommendedName>
        <fullName evidence="1">DUF4470 domain-containing protein</fullName>
    </recommendedName>
</protein>
<dbReference type="Gene3D" id="1.25.40.10">
    <property type="entry name" value="Tetratricopeptide repeat domain"/>
    <property type="match status" value="1"/>
</dbReference>
<organism evidence="2 3">
    <name type="scientific">Talaromyces proteolyticus</name>
    <dbReference type="NCBI Taxonomy" id="1131652"/>
    <lineage>
        <taxon>Eukaryota</taxon>
        <taxon>Fungi</taxon>
        <taxon>Dikarya</taxon>
        <taxon>Ascomycota</taxon>
        <taxon>Pezizomycotina</taxon>
        <taxon>Eurotiomycetes</taxon>
        <taxon>Eurotiomycetidae</taxon>
        <taxon>Eurotiales</taxon>
        <taxon>Trichocomaceae</taxon>
        <taxon>Talaromyces</taxon>
        <taxon>Talaromyces sect. Bacilispori</taxon>
    </lineage>
</organism>
<dbReference type="Proteomes" id="UP001201262">
    <property type="component" value="Unassembled WGS sequence"/>
</dbReference>
<dbReference type="SUPFAM" id="SSF48452">
    <property type="entry name" value="TPR-like"/>
    <property type="match status" value="1"/>
</dbReference>
<keyword evidence="3" id="KW-1185">Reference proteome</keyword>
<dbReference type="AlphaFoldDB" id="A0AAD4KVH1"/>
<sequence length="902" mass="102542">MGFTARELREHGNALYKSGKLNEAIKIYHDAAHNASEDDYLPWSNLSAAYFETGNYKQAAHCAVKALSLCHQHHQANATCLEQKLAPRILRAYLHAHQHDMARAWLKQLSDSHTLPADELQQYQSSLDQAQAAWRAMPDEKAHRGRLAADVPRYRPAFAGYQEFYTVGHDEVTDLLGLPLCSDVKKDISVFFGGIGDARHFYGQLALLGAMERISSSHAAGPIKRRYHFTLNDSKASVLARDMVLFAMLDELAVSKDMLQTERTEIYTVVYYVFVGIIIPRFAVRRLHRVIDRVIEGLEKGGNGLLPWMRVYEKDRAEIVRSLRFWKAQDDGGGPLAALYSTGATIDRAVFQIRQQDVSQEIMYGTDSRRAPPGCQREFKTYPEAPFLQPPRSILKDHEPELLRLLETEASTEKLRAYLAKNWSTNPTLLDEDWHVKAMGDLDVAHDPFEVYRAMHDILRVQEKGGPRKMKLFDHIASFFQMVVVALRKTRGRLVAELLLDDAAAAIDGIRYGLIEGRESAAPSSFDLVHVSNVADYIGGGFFNFVTASKILGDTSKLMTTCLRNTSLWRSHDEFNSEYMAVSDMKMLSKTTQMKMTDKEDIPMFEMSGYMDWKRESTPFPYELLLPRAELTRFVYTHFLKVALPCGRSLSDHHFAHFIYPTLNLTNFFRLLIHLHEIGYPPHWLADVLNKILDDQVITTARPPQQVPMQPDEITRQNQPARLSVAAFLPEMTTLTALFQRLLPFTPLTASPLPALDSIYEYTIQFAEVGPAPNGEPAAMVLVFFNMHTHVPNVNIRDELDPSPEQSSSGSSAASKLIEFREKGCVVVTTFTWSGRDHQTVRFWMREDVVDKFWTRGDSWWCGLWRVDDWMLMSRAPEEASKLVRGRKWVDGEVGDVDMTGI</sequence>
<gene>
    <name evidence="2" type="ORF">BGW36DRAFT_405925</name>
</gene>
<evidence type="ECO:0000313" key="2">
    <source>
        <dbReference type="EMBL" id="KAH8700726.1"/>
    </source>
</evidence>
<feature type="domain" description="DUF4470" evidence="1">
    <location>
        <begin position="167"/>
        <end position="273"/>
    </location>
</feature>
<evidence type="ECO:0000259" key="1">
    <source>
        <dbReference type="Pfam" id="PF14737"/>
    </source>
</evidence>
<comment type="caution">
    <text evidence="2">The sequence shown here is derived from an EMBL/GenBank/DDBJ whole genome shotgun (WGS) entry which is preliminary data.</text>
</comment>
<dbReference type="SMART" id="SM00028">
    <property type="entry name" value="TPR"/>
    <property type="match status" value="2"/>
</dbReference>
<name>A0AAD4KVH1_9EURO</name>
<dbReference type="EMBL" id="JAJTJA010000004">
    <property type="protein sequence ID" value="KAH8700726.1"/>
    <property type="molecule type" value="Genomic_DNA"/>
</dbReference>
<evidence type="ECO:0000313" key="3">
    <source>
        <dbReference type="Proteomes" id="UP001201262"/>
    </source>
</evidence>